<feature type="non-terminal residue" evidence="1">
    <location>
        <position position="49"/>
    </location>
</feature>
<feature type="non-terminal residue" evidence="1">
    <location>
        <position position="1"/>
    </location>
</feature>
<organism evidence="1">
    <name type="scientific">marine sediment metagenome</name>
    <dbReference type="NCBI Taxonomy" id="412755"/>
    <lineage>
        <taxon>unclassified sequences</taxon>
        <taxon>metagenomes</taxon>
        <taxon>ecological metagenomes</taxon>
    </lineage>
</organism>
<sequence length="49" mass="5698">YLQLLVEKVDLKSLFRSICNKYRIPMANLRGWGSLEQKAVIAKNFELAE</sequence>
<accession>X1UH57</accession>
<gene>
    <name evidence="1" type="ORF">S12H4_63248</name>
</gene>
<name>X1UH57_9ZZZZ</name>
<comment type="caution">
    <text evidence="1">The sequence shown here is derived from an EMBL/GenBank/DDBJ whole genome shotgun (WGS) entry which is preliminary data.</text>
</comment>
<protein>
    <submittedName>
        <fullName evidence="1">Uncharacterized protein</fullName>
    </submittedName>
</protein>
<evidence type="ECO:0000313" key="1">
    <source>
        <dbReference type="EMBL" id="GAJ16813.1"/>
    </source>
</evidence>
<reference evidence="1" key="1">
    <citation type="journal article" date="2014" name="Front. Microbiol.">
        <title>High frequency of phylogenetically diverse reductive dehalogenase-homologous genes in deep subseafloor sedimentary metagenomes.</title>
        <authorList>
            <person name="Kawai M."/>
            <person name="Futagami T."/>
            <person name="Toyoda A."/>
            <person name="Takaki Y."/>
            <person name="Nishi S."/>
            <person name="Hori S."/>
            <person name="Arai W."/>
            <person name="Tsubouchi T."/>
            <person name="Morono Y."/>
            <person name="Uchiyama I."/>
            <person name="Ito T."/>
            <person name="Fujiyama A."/>
            <person name="Inagaki F."/>
            <person name="Takami H."/>
        </authorList>
    </citation>
    <scope>NUCLEOTIDE SEQUENCE</scope>
    <source>
        <strain evidence="1">Expedition CK06-06</strain>
    </source>
</reference>
<proteinExistence type="predicted"/>
<dbReference type="EMBL" id="BARW01042896">
    <property type="protein sequence ID" value="GAJ16813.1"/>
    <property type="molecule type" value="Genomic_DNA"/>
</dbReference>
<dbReference type="AlphaFoldDB" id="X1UH57"/>